<feature type="domain" description="HPr" evidence="6">
    <location>
        <begin position="1"/>
        <end position="86"/>
    </location>
</feature>
<comment type="function">
    <text evidence="1">General (non sugar-specific) component of the phosphoenolpyruvate-dependent sugar phosphotransferase system (sugar PTS). This major carbohydrate active-transport system catalyzes the phosphorylation of incoming sugar substrates concomitantly with their translocation across the cell membrane. The phosphoryl group from phosphoenolpyruvate (PEP) is transferred to the phosphoryl carrier protein HPr by enzyme I. Phospho-HPr then transfers it to the PTS EIIA domain.</text>
</comment>
<dbReference type="CDD" id="cd00367">
    <property type="entry name" value="PTS-HPr_like"/>
    <property type="match status" value="1"/>
</dbReference>
<sequence length="86" mass="8271">MPSTTVAVGSAVGLHARPATIIAEAAANAGGLITLAVEGGEPVDAGSALMIMTLGAEKGTNVVVTAEDPATVDAIATLVATDLDAD</sequence>
<evidence type="ECO:0000256" key="5">
    <source>
        <dbReference type="ARBA" id="ARBA00022683"/>
    </source>
</evidence>
<dbReference type="OrthoDB" id="9809047at2"/>
<dbReference type="AlphaFoldDB" id="A0A3N4GST6"/>
<protein>
    <recommendedName>
        <fullName evidence="3">Phosphocarrier protein HPr</fullName>
    </recommendedName>
</protein>
<gene>
    <name evidence="7" type="ORF">EF294_00220</name>
</gene>
<dbReference type="Pfam" id="PF00381">
    <property type="entry name" value="PTS-HPr"/>
    <property type="match status" value="1"/>
</dbReference>
<comment type="caution">
    <text evidence="7">The sequence shown here is derived from an EMBL/GenBank/DDBJ whole genome shotgun (WGS) entry which is preliminary data.</text>
</comment>
<dbReference type="PRINTS" id="PR00107">
    <property type="entry name" value="PHOSPHOCPHPR"/>
</dbReference>
<comment type="subcellular location">
    <subcellularLocation>
        <location evidence="2">Cytoplasm</location>
    </subcellularLocation>
</comment>
<dbReference type="InterPro" id="IPR000032">
    <property type="entry name" value="HPr-like"/>
</dbReference>
<keyword evidence="5" id="KW-0598">Phosphotransferase system</keyword>
<dbReference type="Proteomes" id="UP000267536">
    <property type="component" value="Unassembled WGS sequence"/>
</dbReference>
<evidence type="ECO:0000256" key="2">
    <source>
        <dbReference type="ARBA" id="ARBA00004496"/>
    </source>
</evidence>
<evidence type="ECO:0000313" key="8">
    <source>
        <dbReference type="Proteomes" id="UP000267536"/>
    </source>
</evidence>
<evidence type="ECO:0000256" key="3">
    <source>
        <dbReference type="ARBA" id="ARBA00020422"/>
    </source>
</evidence>
<dbReference type="NCBIfam" id="TIGR01003">
    <property type="entry name" value="PTS_HPr_family"/>
    <property type="match status" value="1"/>
</dbReference>
<dbReference type="GO" id="GO:0009401">
    <property type="term" value="P:phosphoenolpyruvate-dependent sugar phosphotransferase system"/>
    <property type="evidence" value="ECO:0007669"/>
    <property type="project" value="UniProtKB-KW"/>
</dbReference>
<dbReference type="GO" id="GO:0005737">
    <property type="term" value="C:cytoplasm"/>
    <property type="evidence" value="ECO:0007669"/>
    <property type="project" value="UniProtKB-SubCell"/>
</dbReference>
<proteinExistence type="predicted"/>
<dbReference type="PANTHER" id="PTHR33705">
    <property type="entry name" value="PHOSPHOCARRIER PROTEIN HPR"/>
    <property type="match status" value="1"/>
</dbReference>
<dbReference type="Gene3D" id="3.30.1340.10">
    <property type="entry name" value="HPr-like"/>
    <property type="match status" value="1"/>
</dbReference>
<reference evidence="7 8" key="1">
    <citation type="submission" date="2018-11" db="EMBL/GenBank/DDBJ databases">
        <title>Draft genome sequence of Gordonia sp. RS15-1S isolated from rice stems.</title>
        <authorList>
            <person name="Muangham S."/>
        </authorList>
    </citation>
    <scope>NUCLEOTIDE SEQUENCE [LARGE SCALE GENOMIC DNA]</scope>
    <source>
        <strain evidence="7 8">RS15-1S</strain>
    </source>
</reference>
<dbReference type="EMBL" id="RKMH01000001">
    <property type="protein sequence ID" value="RPA66073.1"/>
    <property type="molecule type" value="Genomic_DNA"/>
</dbReference>
<evidence type="ECO:0000313" key="7">
    <source>
        <dbReference type="EMBL" id="RPA66073.1"/>
    </source>
</evidence>
<keyword evidence="4" id="KW-0963">Cytoplasm</keyword>
<dbReference type="PROSITE" id="PS00369">
    <property type="entry name" value="PTS_HPR_HIS"/>
    <property type="match status" value="1"/>
</dbReference>
<dbReference type="PROSITE" id="PS51350">
    <property type="entry name" value="PTS_HPR_DOM"/>
    <property type="match status" value="1"/>
</dbReference>
<evidence type="ECO:0000259" key="6">
    <source>
        <dbReference type="PROSITE" id="PS51350"/>
    </source>
</evidence>
<dbReference type="InterPro" id="IPR050399">
    <property type="entry name" value="HPr"/>
</dbReference>
<keyword evidence="8" id="KW-1185">Reference proteome</keyword>
<dbReference type="SUPFAM" id="SSF55594">
    <property type="entry name" value="HPr-like"/>
    <property type="match status" value="1"/>
</dbReference>
<evidence type="ECO:0000256" key="1">
    <source>
        <dbReference type="ARBA" id="ARBA00003681"/>
    </source>
</evidence>
<dbReference type="InterPro" id="IPR035895">
    <property type="entry name" value="HPr-like_sf"/>
</dbReference>
<evidence type="ECO:0000256" key="4">
    <source>
        <dbReference type="ARBA" id="ARBA00022490"/>
    </source>
</evidence>
<dbReference type="PANTHER" id="PTHR33705:SF2">
    <property type="entry name" value="PHOSPHOCARRIER PROTEIN NPR"/>
    <property type="match status" value="1"/>
</dbReference>
<dbReference type="RefSeq" id="WP_123925025.1">
    <property type="nucleotide sequence ID" value="NZ_JBPSDP010000002.1"/>
</dbReference>
<name>A0A3N4GST6_9ACTN</name>
<accession>A0A3N4GST6</accession>
<dbReference type="InterPro" id="IPR001020">
    <property type="entry name" value="PTS_HPr_His_P_site"/>
</dbReference>
<organism evidence="7 8">
    <name type="scientific">Gordonia oryzae</name>
    <dbReference type="NCBI Taxonomy" id="2487349"/>
    <lineage>
        <taxon>Bacteria</taxon>
        <taxon>Bacillati</taxon>
        <taxon>Actinomycetota</taxon>
        <taxon>Actinomycetes</taxon>
        <taxon>Mycobacteriales</taxon>
        <taxon>Gordoniaceae</taxon>
        <taxon>Gordonia</taxon>
    </lineage>
</organism>